<evidence type="ECO:0000313" key="1">
    <source>
        <dbReference type="EMBL" id="CAI9611340.1"/>
    </source>
</evidence>
<evidence type="ECO:0000313" key="2">
    <source>
        <dbReference type="Proteomes" id="UP001162483"/>
    </source>
</evidence>
<sequence>GVVICQRVVFFLVRVHVGRGPISAVQAEDQGLCSCIGGK</sequence>
<dbReference type="Proteomes" id="UP001162483">
    <property type="component" value="Unassembled WGS sequence"/>
</dbReference>
<organism evidence="1 2">
    <name type="scientific">Staurois parvus</name>
    <dbReference type="NCBI Taxonomy" id="386267"/>
    <lineage>
        <taxon>Eukaryota</taxon>
        <taxon>Metazoa</taxon>
        <taxon>Chordata</taxon>
        <taxon>Craniata</taxon>
        <taxon>Vertebrata</taxon>
        <taxon>Euteleostomi</taxon>
        <taxon>Amphibia</taxon>
        <taxon>Batrachia</taxon>
        <taxon>Anura</taxon>
        <taxon>Neobatrachia</taxon>
        <taxon>Ranoidea</taxon>
        <taxon>Ranidae</taxon>
        <taxon>Staurois</taxon>
    </lineage>
</organism>
<gene>
    <name evidence="1" type="ORF">SPARVUS_LOCUS14532341</name>
</gene>
<keyword evidence="2" id="KW-1185">Reference proteome</keyword>
<feature type="non-terminal residue" evidence="1">
    <location>
        <position position="1"/>
    </location>
</feature>
<proteinExistence type="predicted"/>
<accession>A0ABN9GTB2</accession>
<reference evidence="1" key="1">
    <citation type="submission" date="2023-05" db="EMBL/GenBank/DDBJ databases">
        <authorList>
            <person name="Stuckert A."/>
        </authorList>
    </citation>
    <scope>NUCLEOTIDE SEQUENCE</scope>
</reference>
<comment type="caution">
    <text evidence="1">The sequence shown here is derived from an EMBL/GenBank/DDBJ whole genome shotgun (WGS) entry which is preliminary data.</text>
</comment>
<dbReference type="EMBL" id="CATNWA010019109">
    <property type="protein sequence ID" value="CAI9611340.1"/>
    <property type="molecule type" value="Genomic_DNA"/>
</dbReference>
<name>A0ABN9GTB2_9NEOB</name>
<protein>
    <submittedName>
        <fullName evidence="1">Uncharacterized protein</fullName>
    </submittedName>
</protein>